<evidence type="ECO:0000259" key="9">
    <source>
        <dbReference type="PROSITE" id="PS50835"/>
    </source>
</evidence>
<dbReference type="EMBL" id="OV121138">
    <property type="protein sequence ID" value="CAH0559948.1"/>
    <property type="molecule type" value="Genomic_DNA"/>
</dbReference>
<evidence type="ECO:0000256" key="4">
    <source>
        <dbReference type="ARBA" id="ARBA00023157"/>
    </source>
</evidence>
<keyword evidence="3" id="KW-0677">Repeat</keyword>
<evidence type="ECO:0000313" key="11">
    <source>
        <dbReference type="Proteomes" id="UP001154078"/>
    </source>
</evidence>
<dbReference type="InterPro" id="IPR003598">
    <property type="entry name" value="Ig_sub2"/>
</dbReference>
<dbReference type="Proteomes" id="UP001154078">
    <property type="component" value="Chromosome 7"/>
</dbReference>
<dbReference type="InterPro" id="IPR000483">
    <property type="entry name" value="Cys-rich_flank_reg_C"/>
</dbReference>
<evidence type="ECO:0000256" key="5">
    <source>
        <dbReference type="ARBA" id="ARBA00023180"/>
    </source>
</evidence>
<evidence type="ECO:0000256" key="2">
    <source>
        <dbReference type="ARBA" id="ARBA00022729"/>
    </source>
</evidence>
<dbReference type="InterPro" id="IPR007110">
    <property type="entry name" value="Ig-like_dom"/>
</dbReference>
<dbReference type="SMART" id="SM00369">
    <property type="entry name" value="LRR_TYP"/>
    <property type="match status" value="5"/>
</dbReference>
<feature type="region of interest" description="Disordered" evidence="6">
    <location>
        <begin position="411"/>
        <end position="439"/>
    </location>
</feature>
<dbReference type="Pfam" id="PF07679">
    <property type="entry name" value="I-set"/>
    <property type="match status" value="1"/>
</dbReference>
<dbReference type="OrthoDB" id="643377at2759"/>
<dbReference type="InterPro" id="IPR013783">
    <property type="entry name" value="Ig-like_fold"/>
</dbReference>
<dbReference type="SMART" id="SM00082">
    <property type="entry name" value="LRRCT"/>
    <property type="match status" value="1"/>
</dbReference>
<sequence>MFVKLNWIIIFLILLINLIAACPPSCLCKWKNGKETVECLNKEFLIIPEGMPTATQVLEFSGNNLQILQEQKFHKLDLLNLQRIYLARCRISSIESRPFRGLSNLVELDLGSNSIDAVPTESFLDCPSLMKLTLSHNPVKALGKAAFNHLSFLTTLELNNCEISEVDRNAFQGLLALEWLNMQGNKLKYLNAALSLLDSLKGAQLHENPWYCDCHLIKLHDWLTSFKHPQSVEPICTGPPKLKNKVIKAVPTPDLACLPDVTPTTFFLEIEEGKNISLLCQVGAIPEAKISWIYQGQLIQNDSTLEPGVHLTFFVEQGTLEKKSELFIYNANSEDNGTFVCAAENSAGVSQANFTIRVVIKQEPVVAQSNEIPFEFMIVVIAAAGLSLLLLVLVLILSVVKCQRNNRLRKERENSKAAVRNTTKDNLLQDSTDESDPAKDNCNLKLVNAQEDLMLYNVHCLDEEMIAMPPTQLHVENIPFCQDQNPDIINGTEYIIQHEMVEKNCIVSKKCTLPTINEYKASESAFILPSDVRLNPMGLIQSSEVRAQKFPGNCYKTLPYNRVNKRQSAANPTGRFSHEAEFLSRSAQCAYENYENDVRYTADGYPVRTIENYAYSPPGSHKSVSSSNSEPCCSTKVQWPACVPAKLKENNVIKKSVGAQTQTECVSPKLTGSAVNVKKIVESLEEKCVDGDRL</sequence>
<dbReference type="PANTHER" id="PTHR24366:SF136">
    <property type="entry name" value="KEKKON 1, ISOFORM B"/>
    <property type="match status" value="1"/>
</dbReference>
<dbReference type="PANTHER" id="PTHR24366">
    <property type="entry name" value="IG(IMMUNOGLOBULIN) AND LRR(LEUCINE RICH REPEAT) DOMAINS"/>
    <property type="match status" value="1"/>
</dbReference>
<keyword evidence="11" id="KW-1185">Reference proteome</keyword>
<feature type="domain" description="Ig-like" evidence="9">
    <location>
        <begin position="259"/>
        <end position="355"/>
    </location>
</feature>
<reference evidence="10" key="1">
    <citation type="submission" date="2021-12" db="EMBL/GenBank/DDBJ databases">
        <authorList>
            <person name="King R."/>
        </authorList>
    </citation>
    <scope>NUCLEOTIDE SEQUENCE</scope>
</reference>
<dbReference type="InterPro" id="IPR032675">
    <property type="entry name" value="LRR_dom_sf"/>
</dbReference>
<keyword evidence="2 8" id="KW-0732">Signal</keyword>
<keyword evidence="4" id="KW-1015">Disulfide bond</keyword>
<dbReference type="AlphaFoldDB" id="A0A9P0BBJ2"/>
<dbReference type="FunFam" id="3.80.10.10:FF:000082">
    <property type="entry name" value="Leucine-rich repeat-containing 24"/>
    <property type="match status" value="1"/>
</dbReference>
<keyword evidence="1" id="KW-0433">Leucine-rich repeat</keyword>
<feature type="compositionally biased region" description="Polar residues" evidence="6">
    <location>
        <begin position="420"/>
        <end position="430"/>
    </location>
</feature>
<name>A0A9P0BBJ2_BRAAE</name>
<gene>
    <name evidence="10" type="ORF">MELIAE_LOCUS9807</name>
</gene>
<evidence type="ECO:0000256" key="3">
    <source>
        <dbReference type="ARBA" id="ARBA00022737"/>
    </source>
</evidence>
<dbReference type="Pfam" id="PF13855">
    <property type="entry name" value="LRR_8"/>
    <property type="match status" value="1"/>
</dbReference>
<dbReference type="InterPro" id="IPR001611">
    <property type="entry name" value="Leu-rich_rpt"/>
</dbReference>
<keyword evidence="7" id="KW-0472">Membrane</keyword>
<evidence type="ECO:0000256" key="6">
    <source>
        <dbReference type="SAM" id="MobiDB-lite"/>
    </source>
</evidence>
<feature type="signal peptide" evidence="8">
    <location>
        <begin position="1"/>
        <end position="21"/>
    </location>
</feature>
<dbReference type="SUPFAM" id="SSF52058">
    <property type="entry name" value="L domain-like"/>
    <property type="match status" value="1"/>
</dbReference>
<protein>
    <recommendedName>
        <fullName evidence="9">Ig-like domain-containing protein</fullName>
    </recommendedName>
</protein>
<evidence type="ECO:0000256" key="1">
    <source>
        <dbReference type="ARBA" id="ARBA00022614"/>
    </source>
</evidence>
<feature type="transmembrane region" description="Helical" evidence="7">
    <location>
        <begin position="376"/>
        <end position="400"/>
    </location>
</feature>
<keyword evidence="5" id="KW-0325">Glycoprotein</keyword>
<dbReference type="InterPro" id="IPR013098">
    <property type="entry name" value="Ig_I-set"/>
</dbReference>
<keyword evidence="7" id="KW-0812">Transmembrane</keyword>
<dbReference type="PROSITE" id="PS51450">
    <property type="entry name" value="LRR"/>
    <property type="match status" value="1"/>
</dbReference>
<dbReference type="PROSITE" id="PS51257">
    <property type="entry name" value="PROKAR_LIPOPROTEIN"/>
    <property type="match status" value="1"/>
</dbReference>
<evidence type="ECO:0000256" key="8">
    <source>
        <dbReference type="SAM" id="SignalP"/>
    </source>
</evidence>
<dbReference type="GO" id="GO:0071944">
    <property type="term" value="C:cell periphery"/>
    <property type="evidence" value="ECO:0007669"/>
    <property type="project" value="UniProtKB-ARBA"/>
</dbReference>
<dbReference type="Gene3D" id="3.80.10.10">
    <property type="entry name" value="Ribonuclease Inhibitor"/>
    <property type="match status" value="2"/>
</dbReference>
<dbReference type="PROSITE" id="PS50835">
    <property type="entry name" value="IG_LIKE"/>
    <property type="match status" value="1"/>
</dbReference>
<organism evidence="10 11">
    <name type="scientific">Brassicogethes aeneus</name>
    <name type="common">Rape pollen beetle</name>
    <name type="synonym">Meligethes aeneus</name>
    <dbReference type="NCBI Taxonomy" id="1431903"/>
    <lineage>
        <taxon>Eukaryota</taxon>
        <taxon>Metazoa</taxon>
        <taxon>Ecdysozoa</taxon>
        <taxon>Arthropoda</taxon>
        <taxon>Hexapoda</taxon>
        <taxon>Insecta</taxon>
        <taxon>Pterygota</taxon>
        <taxon>Neoptera</taxon>
        <taxon>Endopterygota</taxon>
        <taxon>Coleoptera</taxon>
        <taxon>Polyphaga</taxon>
        <taxon>Cucujiformia</taxon>
        <taxon>Nitidulidae</taxon>
        <taxon>Meligethinae</taxon>
        <taxon>Brassicogethes</taxon>
    </lineage>
</organism>
<keyword evidence="7" id="KW-1133">Transmembrane helix</keyword>
<dbReference type="InterPro" id="IPR003591">
    <property type="entry name" value="Leu-rich_rpt_typical-subtyp"/>
</dbReference>
<dbReference type="SMART" id="SM00409">
    <property type="entry name" value="IG"/>
    <property type="match status" value="1"/>
</dbReference>
<evidence type="ECO:0000313" key="10">
    <source>
        <dbReference type="EMBL" id="CAH0559948.1"/>
    </source>
</evidence>
<dbReference type="InterPro" id="IPR036179">
    <property type="entry name" value="Ig-like_dom_sf"/>
</dbReference>
<dbReference type="InterPro" id="IPR003599">
    <property type="entry name" value="Ig_sub"/>
</dbReference>
<dbReference type="SUPFAM" id="SSF48726">
    <property type="entry name" value="Immunoglobulin"/>
    <property type="match status" value="1"/>
</dbReference>
<accession>A0A9P0BBJ2</accession>
<evidence type="ECO:0000256" key="7">
    <source>
        <dbReference type="SAM" id="Phobius"/>
    </source>
</evidence>
<proteinExistence type="predicted"/>
<dbReference type="SMART" id="SM00408">
    <property type="entry name" value="IGc2"/>
    <property type="match status" value="1"/>
</dbReference>
<dbReference type="Gene3D" id="2.60.40.10">
    <property type="entry name" value="Immunoglobulins"/>
    <property type="match status" value="1"/>
</dbReference>
<feature type="chain" id="PRO_5040354816" description="Ig-like domain-containing protein" evidence="8">
    <location>
        <begin position="22"/>
        <end position="694"/>
    </location>
</feature>